<dbReference type="EMBL" id="CM000914">
    <property type="protein sequence ID" value="EFG03885.2"/>
    <property type="molecule type" value="Genomic_DNA"/>
</dbReference>
<keyword evidence="6" id="KW-0614">Plasmid</keyword>
<feature type="coiled-coil region" evidence="3">
    <location>
        <begin position="629"/>
        <end position="677"/>
    </location>
</feature>
<dbReference type="Proteomes" id="UP000002357">
    <property type="component" value="Plasmid pSCL4"/>
</dbReference>
<feature type="domain" description="LamG-like jellyroll fold" evidence="5">
    <location>
        <begin position="1237"/>
        <end position="1367"/>
    </location>
</feature>
<evidence type="ECO:0000256" key="1">
    <source>
        <dbReference type="ARBA" id="ARBA00022729"/>
    </source>
</evidence>
<keyword evidence="7" id="KW-1185">Reference proteome</keyword>
<keyword evidence="3" id="KW-0175">Coiled coil</keyword>
<protein>
    <recommendedName>
        <fullName evidence="5">LamG-like jellyroll fold domain-containing protein</fullName>
    </recommendedName>
</protein>
<evidence type="ECO:0000313" key="7">
    <source>
        <dbReference type="Proteomes" id="UP000002357"/>
    </source>
</evidence>
<dbReference type="eggNOG" id="COG2931">
    <property type="taxonomic scope" value="Bacteria"/>
</dbReference>
<keyword evidence="1" id="KW-0732">Signal</keyword>
<feature type="domain" description="LamG-like jellyroll fold" evidence="5">
    <location>
        <begin position="356"/>
        <end position="476"/>
    </location>
</feature>
<evidence type="ECO:0000256" key="4">
    <source>
        <dbReference type="SAM" id="MobiDB-lite"/>
    </source>
</evidence>
<evidence type="ECO:0000256" key="3">
    <source>
        <dbReference type="SAM" id="Coils"/>
    </source>
</evidence>
<accession>D5SIZ2</accession>
<keyword evidence="2" id="KW-1015">Disulfide bond</keyword>
<gene>
    <name evidence="6" type="ORF">SCLAV_p0395</name>
</gene>
<dbReference type="SMART" id="SM00560">
    <property type="entry name" value="LamGL"/>
    <property type="match status" value="2"/>
</dbReference>
<dbReference type="Gene3D" id="2.60.120.200">
    <property type="match status" value="4"/>
</dbReference>
<dbReference type="InterPro" id="IPR013320">
    <property type="entry name" value="ConA-like_dom_sf"/>
</dbReference>
<sequence>MTASDQGLLKSYSDRSYTFTTMVRHQGTVLAFALDDARRIVYTVLDLSSYDEKRGELDAAYWSENPAELPFPSEIVQVGFAVVGATAMPVVKKGSRAEADGGEELAEEERDRFLSSTARLTAGDVPFQVVSDGTHVVVLRQSVGSGHADAVFALTGGGCSGDGTRADVQRDAAGERVPVVSDSLLCDRFLLVAGRLKPVNEVRFKRSRHKSEPESAKDSLGAADMDGRPFFEPTQELVFVRNLTRGRFAAVLTPTAVQGQRRWQFFAHNSVTGRIDSFNVEQAGDGLFNTQGTRYWTSPDEKYRSSVFEREPGTCPFTGLALVPVASETLYAETALKFNGTDAYVAVAAGPGFGGGAYAVEAWISPGAAGGPVVARGSGSGVFRLRVTGAGAVVVDHGTQSLTATQSLGAGEFAHVAVSYDGSVATVYVNGAYSASGELPLVAGAGELRIGADRDGAFFAGVVDEVRVWDRARAQVEIGDERAHRLIGNEPGLAAYYRLDEGSGTRVYDQTDTAAHGTVAGGARWVTSLAPVGDHPGVRRDSFTLEGREVVSGLSASLYYQQEDAVSGYGEAAKPAKRQARVLLACATRPSGDSASPAHVATVDFGVGVDGRLADLPDVVVLSEVGRPVEETADQVTAQERKVEQLVLEEKAVKDEITALGVEKAGLEAEIAQAQSDPSAANDPTKWAAWLADDYLRNFFYTTTYRSPYPSRLVRLDTPDRWHVMRVAGVAGRYGNPAVALVNLDDGSKVLDAVAEPSRGELFPALRAYTLTDPLPTSAVWYVKGDMRTSMKLQSAVNDYWMATITVLAGESNAFARRLVKVGMAPDPFIQVKQARVAAVTVLVEQRTRDLAAKRAQLVAERAELARLSGVLLGAADLVLPVPHVSLNASGLSCAGAVLKFAWTSETPFVVDSAADRVALYFRGANGQLFAAYLDTTAVRGVQQLAAGGVTALFTARDPGVDLGSGTRITVSDSSVAGAGGDRAARLCDLTITRGGETETFTGLPRRARDLAAVVNGVPDQPVQVGTVASVTDDQVQLTAASAVAIPAYSYLWIGTASHLVTRAAVAGATALRVTPAPSAGLTPGTKVTLVRYDSAGASVSRPGASLVRGSRWITVSADKAEEPVPNGTATVRVTGHGSQWRGDAPGRAFQFDGTAQRLSLPAGRLGEVSVPAGDLTAEAWVKPLLVPSSRSRIVQVRSGDTKAALALAASDALSGGMLLDGTDDAMKIDNADPSGGDLTIEFWFKRGTPRTQQETVVSCATSGLSVGFTADGKFRFILVAGTGAQTLTTTSAYTDTDWHHWAVTFDRTSKIQTVYRDGVEVARRTATAVPAAGSYLIVGRSDFGTMQFCSGRLAELRTWSTVRSGGDIGADRYRRIGSAEPGLAGSWVYEKDRLGTAFASGQLLFADRGPHTRHGGVWGDPATADSPLAKYKVVAAVGDKTRISRDSYECGDWAHLAAVHEQSWALTFDGASWAETPDADALDITGDLTIEVFAKIDAIGTRQGLISKGRLGDGTGGSVPYQLSVLASGKLEFAFEEPGPTVKRYTSTTAVTAGFRRIALVRKAGQTTQEVKGKRKFPVTNSSGTTTEQEFDVVERVDVEEWQDIRFVVDGTELAVTSPTGSALPLGLTVDPGRYTGPGPRGNDGPLEIGRVREGTTAYPFKGTVGEVRIWGKARENNQLGTALQPRDDGLIARWTFEENEGNTTADLAGGYGLKLRGARWTADPDPKASSFTLHRNGEAIPTDTPTTSPLTEWSQEQLTLGALKTSATDFGEFFHGALEEVRLWRTARTPEQLLDSLFTRLKGDKQDLIGYWPFDSASTTPTSEAVRDHSLRGNHLDLGDETNRPAIVLSTAPVSTDTAAVRSALAGVRTRFHQSATAGPAASEYADLQYTPTGEATGVLKRAYAHITNGTWHLTTGYKVGDLVSEWVSQVQFDPQLIGYIEGAPPVPSENLTGGTDPAGCAKVTFQEADEVTSALSSSSERSVDTSFSVTAANEVDQDTLLILAPLGFGVASPLFEVGLLGSLGGSLEFSNAWTSETSVSQGTSTQRDTTATLTGAWEDDTQQLNDAIGRRWVPNNHGYALVQSETADVYALRLAHTGALVAYRMMPNPDIPKDWNIISFPINPQYTKQGTLDGAVGFDDRGKVLDPAYANATGRGDHSYFKPREAYALKRRILRERQQLENYYQNVSTDTGRSDPTEGRAEKLLESFVGPVPSPDAKQPTATADSYANRNIANTYVWTADGGFFAETTSTTDVVTQTTGGSYTLTGKVTGTLEAGFEVGGVGIGLQFEASLGGGLTVTRSRTKESTRTHSLEVECNPTRDLQKYTDGKPDYSGSKPVLVPGKVDAYRFMTFYLGQDTTHFDDFYNKVADPTWLAGSNDPAATALRQAQHSTRKPPCWRILHRVTYLSRILPAIPTADAPPLEKALHDVDVTSNYELIRRLDPYVSTATTDQAALADATRTALATHLPELLPHAPEITQFLADYYGIAD</sequence>
<evidence type="ECO:0000256" key="2">
    <source>
        <dbReference type="ARBA" id="ARBA00023157"/>
    </source>
</evidence>
<evidence type="ECO:0000313" key="6">
    <source>
        <dbReference type="EMBL" id="EFG03885.2"/>
    </source>
</evidence>
<evidence type="ECO:0000259" key="5">
    <source>
        <dbReference type="SMART" id="SM00560"/>
    </source>
</evidence>
<name>D5SIZ2_STRCL</name>
<dbReference type="eggNOG" id="COG2911">
    <property type="taxonomic scope" value="Bacteria"/>
</dbReference>
<organism evidence="6 7">
    <name type="scientific">Streptomyces clavuligerus</name>
    <dbReference type="NCBI Taxonomy" id="1901"/>
    <lineage>
        <taxon>Bacteria</taxon>
        <taxon>Bacillati</taxon>
        <taxon>Actinomycetota</taxon>
        <taxon>Actinomycetes</taxon>
        <taxon>Kitasatosporales</taxon>
        <taxon>Streptomycetaceae</taxon>
        <taxon>Streptomyces</taxon>
    </lineage>
</organism>
<dbReference type="SUPFAM" id="SSF49899">
    <property type="entry name" value="Concanavalin A-like lectins/glucanases"/>
    <property type="match status" value="4"/>
</dbReference>
<reference evidence="6 7" key="1">
    <citation type="journal article" date="2010" name="Genome Biol. Evol.">
        <title>The sequence of a 1.8-mb bacterial linear plasmid reveals a rich evolutionary reservoir of secondary metabolic pathways.</title>
        <authorList>
            <person name="Medema M.H."/>
            <person name="Trefzer A."/>
            <person name="Kovalchuk A."/>
            <person name="van den Berg M."/>
            <person name="Mueller U."/>
            <person name="Heijne W."/>
            <person name="Wu L."/>
            <person name="Alam M.T."/>
            <person name="Ronning C.M."/>
            <person name="Nierman W.C."/>
            <person name="Bovenberg R.A.L."/>
            <person name="Breitling R."/>
            <person name="Takano E."/>
        </authorList>
    </citation>
    <scope>NUCLEOTIDE SEQUENCE [LARGE SCALE GENOMIC DNA]</scope>
    <source>
        <strain evidence="7">ATCC 27064 / DSM 738 / JCM 4710 / NBRC 13307 / NCIMB 12785 / NRRL 3585 / VKM Ac-602</strain>
        <plasmid evidence="6">pSCL4</plasmid>
    </source>
</reference>
<geneLocation type="plasmid" evidence="6 7">
    <name>pSCL4</name>
</geneLocation>
<dbReference type="InterPro" id="IPR006558">
    <property type="entry name" value="LamG-like"/>
</dbReference>
<proteinExistence type="predicted"/>
<dbReference type="Pfam" id="PF13385">
    <property type="entry name" value="Laminin_G_3"/>
    <property type="match status" value="2"/>
</dbReference>
<feature type="region of interest" description="Disordered" evidence="4">
    <location>
        <begin position="1731"/>
        <end position="1752"/>
    </location>
</feature>